<comment type="caution">
    <text evidence="3">The sequence shown here is derived from an EMBL/GenBank/DDBJ whole genome shotgun (WGS) entry which is preliminary data.</text>
</comment>
<dbReference type="STRING" id="554055.A0A2P6VNB1"/>
<dbReference type="PANTHER" id="PTHR23244:SF456">
    <property type="entry name" value="MULTIPLE EPIDERMAL GROWTH FACTOR-LIKE DOMAINS PROTEIN 8"/>
    <property type="match status" value="1"/>
</dbReference>
<name>A0A2P6VNB1_9CHLO</name>
<feature type="region of interest" description="Disordered" evidence="1">
    <location>
        <begin position="596"/>
        <end position="679"/>
    </location>
</feature>
<dbReference type="Proteomes" id="UP000239649">
    <property type="component" value="Unassembled WGS sequence"/>
</dbReference>
<evidence type="ECO:0000313" key="4">
    <source>
        <dbReference type="Proteomes" id="UP000239649"/>
    </source>
</evidence>
<evidence type="ECO:0000313" key="3">
    <source>
        <dbReference type="EMBL" id="PSC75592.1"/>
    </source>
</evidence>
<feature type="compositionally biased region" description="Low complexity" evidence="1">
    <location>
        <begin position="474"/>
        <end position="511"/>
    </location>
</feature>
<dbReference type="AlphaFoldDB" id="A0A2P6VNB1"/>
<organism evidence="3 4">
    <name type="scientific">Micractinium conductrix</name>
    <dbReference type="NCBI Taxonomy" id="554055"/>
    <lineage>
        <taxon>Eukaryota</taxon>
        <taxon>Viridiplantae</taxon>
        <taxon>Chlorophyta</taxon>
        <taxon>core chlorophytes</taxon>
        <taxon>Trebouxiophyceae</taxon>
        <taxon>Chlorellales</taxon>
        <taxon>Chlorellaceae</taxon>
        <taxon>Chlorella clade</taxon>
        <taxon>Micractinium</taxon>
    </lineage>
</organism>
<proteinExistence type="predicted"/>
<feature type="chain" id="PRO_5015121280" evidence="2">
    <location>
        <begin position="27"/>
        <end position="796"/>
    </location>
</feature>
<keyword evidence="2" id="KW-0732">Signal</keyword>
<feature type="compositionally biased region" description="Polar residues" evidence="1">
    <location>
        <begin position="646"/>
        <end position="668"/>
    </location>
</feature>
<gene>
    <name evidence="3" type="ORF">C2E20_1203</name>
</gene>
<reference evidence="3 4" key="1">
    <citation type="journal article" date="2018" name="Plant J.">
        <title>Genome sequences of Chlorella sorokiniana UTEX 1602 and Micractinium conductrix SAG 241.80: implications to maltose excretion by a green alga.</title>
        <authorList>
            <person name="Arriola M.B."/>
            <person name="Velmurugan N."/>
            <person name="Zhang Y."/>
            <person name="Plunkett M.H."/>
            <person name="Hondzo H."/>
            <person name="Barney B.M."/>
        </authorList>
    </citation>
    <scope>NUCLEOTIDE SEQUENCE [LARGE SCALE GENOMIC DNA]</scope>
    <source>
        <strain evidence="3 4">SAG 241.80</strain>
    </source>
</reference>
<dbReference type="SUPFAM" id="SSF117281">
    <property type="entry name" value="Kelch motif"/>
    <property type="match status" value="1"/>
</dbReference>
<dbReference type="Pfam" id="PF24681">
    <property type="entry name" value="Kelch_KLHDC2_KLHL20_DRC7"/>
    <property type="match status" value="1"/>
</dbReference>
<dbReference type="PANTHER" id="PTHR23244">
    <property type="entry name" value="KELCH REPEAT DOMAIN"/>
    <property type="match status" value="1"/>
</dbReference>
<feature type="signal peptide" evidence="2">
    <location>
        <begin position="1"/>
        <end position="26"/>
    </location>
</feature>
<feature type="compositionally biased region" description="Basic and acidic residues" evidence="1">
    <location>
        <begin position="524"/>
        <end position="535"/>
    </location>
</feature>
<evidence type="ECO:0000256" key="1">
    <source>
        <dbReference type="SAM" id="MobiDB-lite"/>
    </source>
</evidence>
<dbReference type="OrthoDB" id="10251809at2759"/>
<protein>
    <submittedName>
        <fullName evidence="3">Kelch domain-containing isoform B</fullName>
    </submittedName>
</protein>
<dbReference type="EMBL" id="LHPF02000002">
    <property type="protein sequence ID" value="PSC75592.1"/>
    <property type="molecule type" value="Genomic_DNA"/>
</dbReference>
<dbReference type="InterPro" id="IPR015915">
    <property type="entry name" value="Kelch-typ_b-propeller"/>
</dbReference>
<feature type="compositionally biased region" description="Basic and acidic residues" evidence="1">
    <location>
        <begin position="598"/>
        <end position="643"/>
    </location>
</feature>
<sequence>MIPRASLLLVAALALSLACLPPNVGARSLLAQCPSSVGEVPDPTTYCIYCGETTGYRYSCIESGPDCSIGDIALPRCPGCGDVPGPWREEACPSQHLERAGHAVATVTLGELGGGRREAYVLVFGGRRGNTIFSDVLAFSVLRREWSVWCEKWPDASPRSYPTATVVGGEVWLVGGGDTGDVIADVLVFTPATRRWRRPALTGELYLLQRTAHGACLHPQRPDCILLQGGYGRTPCEDELCFLDDLAELNTRTGEVRSVTCIGAKPEPRAYHSFVASGARCYSVGGRTNNSKLIKDKEFVVVWDAASSKWFRPVGIEGEVAPRSSHRALAVPGGVLLFGGAVDKGARSDDLALLATNGRLAWKLCWHGGGGGGRGPKARGAHGMEIAGGRLYVLGGYGEDTPQGKQYTADCWSLGLDAIEGCDAAPPASQPQRDAAARGSGGGKVAPEASEWRSARRSAPAAAAVKRQRVAGGPAAARAPAPAAAPAQAAAAPPPAAQQQQQQQQQQLLPAAAPPTADPWAAREAQEGLQAERVKSAALQQQLLDLQRQLAEARADVGTWKGMAEVKQAAARQSNSILMQRNAEVSELQRLLQQARQETGKAEEEVLDVRSLQRRERDKADREAAEREKQAAALKEDNAELRRTNNKLTESLTRQSQMWEAAQSSLAKEQQRAGEARVAAANERERLANALRDAQDEMRTAVAQRDSLQQRLDGEQRAVKEAREEMERQQTLARQAQERTGQMEAECSKARGEAEAARSRLATQAAELDRARAASGCVADAMKLLGRAAENLPGAP</sequence>
<dbReference type="PROSITE" id="PS51257">
    <property type="entry name" value="PROKAR_LIPOPROTEIN"/>
    <property type="match status" value="1"/>
</dbReference>
<feature type="region of interest" description="Disordered" evidence="1">
    <location>
        <begin position="423"/>
        <end position="535"/>
    </location>
</feature>
<evidence type="ECO:0000256" key="2">
    <source>
        <dbReference type="SAM" id="SignalP"/>
    </source>
</evidence>
<accession>A0A2P6VNB1</accession>
<dbReference type="Gene3D" id="2.120.10.80">
    <property type="entry name" value="Kelch-type beta propeller"/>
    <property type="match status" value="2"/>
</dbReference>
<keyword evidence="4" id="KW-1185">Reference proteome</keyword>